<dbReference type="RefSeq" id="WP_002661681.1">
    <property type="nucleotide sequence ID" value="NZ_JH932293.1"/>
</dbReference>
<organism evidence="1 2">
    <name type="scientific">Bergeyella zoohelcum ATCC 43767</name>
    <dbReference type="NCBI Taxonomy" id="883096"/>
    <lineage>
        <taxon>Bacteria</taxon>
        <taxon>Pseudomonadati</taxon>
        <taxon>Bacteroidota</taxon>
        <taxon>Flavobacteriia</taxon>
        <taxon>Flavobacteriales</taxon>
        <taxon>Weeksellaceae</taxon>
        <taxon>Bergeyella</taxon>
    </lineage>
</organism>
<reference evidence="1 2" key="1">
    <citation type="submission" date="2012-07" db="EMBL/GenBank/DDBJ databases">
        <title>The Genome Sequence of Bergeyella zoohelcum ATCC 43767.</title>
        <authorList>
            <consortium name="The Broad Institute Genome Sequencing Platform"/>
            <person name="Earl A."/>
            <person name="Ward D."/>
            <person name="Feldgarden M."/>
            <person name="Gevers D."/>
            <person name="Huys G."/>
            <person name="Walker B."/>
            <person name="Young S.K."/>
            <person name="Zeng Q."/>
            <person name="Gargeya S."/>
            <person name="Fitzgerald M."/>
            <person name="Haas B."/>
            <person name="Abouelleil A."/>
            <person name="Alvarado L."/>
            <person name="Arachchi H.M."/>
            <person name="Berlin A.M."/>
            <person name="Chapman S.B."/>
            <person name="Goldberg J."/>
            <person name="Griggs A."/>
            <person name="Gujja S."/>
            <person name="Hansen M."/>
            <person name="Howarth C."/>
            <person name="Imamovic A."/>
            <person name="Larimer J."/>
            <person name="McCowen C."/>
            <person name="Montmayeur A."/>
            <person name="Murphy C."/>
            <person name="Neiman D."/>
            <person name="Pearson M."/>
            <person name="Priest M."/>
            <person name="Roberts A."/>
            <person name="Saif S."/>
            <person name="Shea T."/>
            <person name="Sisk P."/>
            <person name="Sykes S."/>
            <person name="Wortman J."/>
            <person name="Nusbaum C."/>
            <person name="Birren B."/>
        </authorList>
    </citation>
    <scope>NUCLEOTIDE SEQUENCE [LARGE SCALE GENOMIC DNA]</scope>
    <source>
        <strain evidence="1 2">ATCC 43767</strain>
    </source>
</reference>
<name>K1MTD0_9FLAO</name>
<dbReference type="PATRIC" id="fig|883096.3.peg.235"/>
<evidence type="ECO:0000313" key="2">
    <source>
        <dbReference type="Proteomes" id="UP000006085"/>
    </source>
</evidence>
<comment type="caution">
    <text evidence="1">The sequence shown here is derived from an EMBL/GenBank/DDBJ whole genome shotgun (WGS) entry which is preliminary data.</text>
</comment>
<dbReference type="OrthoDB" id="603275at2"/>
<evidence type="ECO:0008006" key="3">
    <source>
        <dbReference type="Google" id="ProtNLM"/>
    </source>
</evidence>
<keyword evidence="2" id="KW-1185">Reference proteome</keyword>
<proteinExistence type="predicted"/>
<accession>K1MTD0</accession>
<dbReference type="eggNOG" id="COG4206">
    <property type="taxonomic scope" value="Bacteria"/>
</dbReference>
<sequence length="853" mass="98548">MKGAIVVFVLFINFCFAQQIEVVAKDGRGQRLGNINVQLQKKGKTIDFQKTQDNGTCFFTLKESGSYTLKITSMYYKTQFLEIDTKEKTHFQVILEEQHTEIKEVVIKSRPKIIKNAKDTLKYNIKAVKDGTERTAEDLIKKLPGLDVNENGKVTFQGNAVGQVLVEGNEFFGKNHKMATQNITADMLEGVDMWKNYTTIDGKNSTALNLKLKDKYKGKITGSGESYYGNANAYWIHSNVFKFNTFGNLALIVDANSIAKKPISISDFQEMNQQEEQDEATTITRVDIPSFLNNDQNIKRKTNQFGALQYSKANKKYHITAFSILNGVQLHKLSTTNRTAFAHQPTSFNFLEKKNEDNKGFLGTTRLRFKLNFSENNYLYYRFGYNPTRDDFSQNIDRASNNSYYFNNQEIVSNNNLSHYLAWNKNVNGLKMKMSFAQSSENMSSILRLNSNKSLFLTPNHSLLQNTSIQSEGYTMDFMIRGSSRIVDYRFNTRFENKHTEALLSEQYTLQQERLILDKHLYKNELLLDRKIGSFNTSVLLSSHFTSVNQETVHYLETMYRLNYKPRTSVMMDFGVEYASKYEFPEIKNLFTDNVYSKNFSMSQNIALSPTTMSKTDNWKFNFMRLDVFKGNHLLLLGMYSKSKANFTDDAYNYGVFSKMQQTIGQFKDRWFFLLSDEHRLSNVWSLKSKVTFMQNRNTNFVQGLENILQITNMEIAEKITSHFNNFPVQVDTGITYTKSKFIQSLFSVGTMQENIKLYIGLRTHFNKEWLGNILGEYFIQKTSYQTVRNFLLGGHFSYRKEKANFEYSLLFNNVTNLNTFEHIYSTASSLGIDRTSVSSLPGYILLGVKGYF</sequence>
<dbReference type="SUPFAM" id="SSF49478">
    <property type="entry name" value="Cna protein B-type domain"/>
    <property type="match status" value="1"/>
</dbReference>
<dbReference type="AlphaFoldDB" id="K1MTD0"/>
<dbReference type="HOGENOM" id="CLU_334551_0_0_10"/>
<gene>
    <name evidence="1" type="ORF">HMPREF9699_00235</name>
</gene>
<protein>
    <recommendedName>
        <fullName evidence="3">Outer membrane protein beta-barrel domain-containing protein</fullName>
    </recommendedName>
</protein>
<dbReference type="STRING" id="883096.HMPREF9699_00235"/>
<dbReference type="Proteomes" id="UP000006085">
    <property type="component" value="Unassembled WGS sequence"/>
</dbReference>
<dbReference type="EMBL" id="AGYA01000006">
    <property type="protein sequence ID" value="EKB59299.1"/>
    <property type="molecule type" value="Genomic_DNA"/>
</dbReference>
<evidence type="ECO:0000313" key="1">
    <source>
        <dbReference type="EMBL" id="EKB59299.1"/>
    </source>
</evidence>